<name>X1LPJ5_9ZZZZ</name>
<sequence>MRRQQAAWVALQGRRLGQVLPEVEDEGLDMQLAQQLAH</sequence>
<organism evidence="1">
    <name type="scientific">marine sediment metagenome</name>
    <dbReference type="NCBI Taxonomy" id="412755"/>
    <lineage>
        <taxon>unclassified sequences</taxon>
        <taxon>metagenomes</taxon>
        <taxon>ecological metagenomes</taxon>
    </lineage>
</organism>
<comment type="caution">
    <text evidence="1">The sequence shown here is derived from an EMBL/GenBank/DDBJ whole genome shotgun (WGS) entry which is preliminary data.</text>
</comment>
<dbReference type="EMBL" id="BARV01019877">
    <property type="protein sequence ID" value="GAI20993.1"/>
    <property type="molecule type" value="Genomic_DNA"/>
</dbReference>
<protein>
    <submittedName>
        <fullName evidence="1">Uncharacterized protein</fullName>
    </submittedName>
</protein>
<reference evidence="1" key="1">
    <citation type="journal article" date="2014" name="Front. Microbiol.">
        <title>High frequency of phylogenetically diverse reductive dehalogenase-homologous genes in deep subseafloor sedimentary metagenomes.</title>
        <authorList>
            <person name="Kawai M."/>
            <person name="Futagami T."/>
            <person name="Toyoda A."/>
            <person name="Takaki Y."/>
            <person name="Nishi S."/>
            <person name="Hori S."/>
            <person name="Arai W."/>
            <person name="Tsubouchi T."/>
            <person name="Morono Y."/>
            <person name="Uchiyama I."/>
            <person name="Ito T."/>
            <person name="Fujiyama A."/>
            <person name="Inagaki F."/>
            <person name="Takami H."/>
        </authorList>
    </citation>
    <scope>NUCLEOTIDE SEQUENCE</scope>
    <source>
        <strain evidence="1">Expedition CK06-06</strain>
    </source>
</reference>
<feature type="non-terminal residue" evidence="1">
    <location>
        <position position="38"/>
    </location>
</feature>
<evidence type="ECO:0000313" key="1">
    <source>
        <dbReference type="EMBL" id="GAI20993.1"/>
    </source>
</evidence>
<dbReference type="AlphaFoldDB" id="X1LPJ5"/>
<proteinExistence type="predicted"/>
<gene>
    <name evidence="1" type="ORF">S06H3_33318</name>
</gene>
<accession>X1LPJ5</accession>